<dbReference type="EMBL" id="CM003609">
    <property type="protein sequence ID" value="KYP63972.1"/>
    <property type="molecule type" value="Genomic_DNA"/>
</dbReference>
<name>A0A151TA92_CAJCA</name>
<dbReference type="Gramene" id="C.cajan_18028.t">
    <property type="protein sequence ID" value="C.cajan_18028.t"/>
    <property type="gene ID" value="C.cajan_18028"/>
</dbReference>
<dbReference type="AlphaFoldDB" id="A0A151TA92"/>
<feature type="non-terminal residue" evidence="1">
    <location>
        <position position="1"/>
    </location>
</feature>
<evidence type="ECO:0000313" key="2">
    <source>
        <dbReference type="Proteomes" id="UP000075243"/>
    </source>
</evidence>
<reference evidence="1 2" key="1">
    <citation type="journal article" date="2012" name="Nat. Biotechnol.">
        <title>Draft genome sequence of pigeonpea (Cajanus cajan), an orphan legume crop of resource-poor farmers.</title>
        <authorList>
            <person name="Varshney R.K."/>
            <person name="Chen W."/>
            <person name="Li Y."/>
            <person name="Bharti A.K."/>
            <person name="Saxena R.K."/>
            <person name="Schlueter J.A."/>
            <person name="Donoghue M.T."/>
            <person name="Azam S."/>
            <person name="Fan G."/>
            <person name="Whaley A.M."/>
            <person name="Farmer A.D."/>
            <person name="Sheridan J."/>
            <person name="Iwata A."/>
            <person name="Tuteja R."/>
            <person name="Penmetsa R.V."/>
            <person name="Wu W."/>
            <person name="Upadhyaya H.D."/>
            <person name="Yang S.P."/>
            <person name="Shah T."/>
            <person name="Saxena K.B."/>
            <person name="Michael T."/>
            <person name="McCombie W.R."/>
            <person name="Yang B."/>
            <person name="Zhang G."/>
            <person name="Yang H."/>
            <person name="Wang J."/>
            <person name="Spillane C."/>
            <person name="Cook D.R."/>
            <person name="May G.D."/>
            <person name="Xu X."/>
            <person name="Jackson S.A."/>
        </authorList>
    </citation>
    <scope>NUCLEOTIDE SEQUENCE [LARGE SCALE GENOMIC DNA]</scope>
    <source>
        <strain evidence="2">cv. Asha</strain>
    </source>
</reference>
<dbReference type="STRING" id="3821.A0A151TA92"/>
<sequence length="116" mass="12889">SLTKISTYDSSNPTQHWDFSQLSSSRKITRLSKSGESSASASDEILMEKHLSVLPSQLYASKLNPTMNESAISILLSQPFVKTRMTFTLPLPQSAGGRAWEFYQGLGGTYSTKWKH</sequence>
<evidence type="ECO:0000313" key="1">
    <source>
        <dbReference type="EMBL" id="KYP63972.1"/>
    </source>
</evidence>
<dbReference type="Proteomes" id="UP000075243">
    <property type="component" value="Chromosome 7"/>
</dbReference>
<proteinExistence type="predicted"/>
<protein>
    <submittedName>
        <fullName evidence="1">Uncharacterized protein</fullName>
    </submittedName>
</protein>
<keyword evidence="2" id="KW-1185">Reference proteome</keyword>
<accession>A0A151TA92</accession>
<gene>
    <name evidence="1" type="ORF">KK1_018559</name>
</gene>
<organism evidence="1 2">
    <name type="scientific">Cajanus cajan</name>
    <name type="common">Pigeon pea</name>
    <name type="synonym">Cajanus indicus</name>
    <dbReference type="NCBI Taxonomy" id="3821"/>
    <lineage>
        <taxon>Eukaryota</taxon>
        <taxon>Viridiplantae</taxon>
        <taxon>Streptophyta</taxon>
        <taxon>Embryophyta</taxon>
        <taxon>Tracheophyta</taxon>
        <taxon>Spermatophyta</taxon>
        <taxon>Magnoliopsida</taxon>
        <taxon>eudicotyledons</taxon>
        <taxon>Gunneridae</taxon>
        <taxon>Pentapetalae</taxon>
        <taxon>rosids</taxon>
        <taxon>fabids</taxon>
        <taxon>Fabales</taxon>
        <taxon>Fabaceae</taxon>
        <taxon>Papilionoideae</taxon>
        <taxon>50 kb inversion clade</taxon>
        <taxon>NPAAA clade</taxon>
        <taxon>indigoferoid/millettioid clade</taxon>
        <taxon>Phaseoleae</taxon>
        <taxon>Cajanus</taxon>
    </lineage>
</organism>